<evidence type="ECO:0000313" key="3">
    <source>
        <dbReference type="EMBL" id="KAF9337220.1"/>
    </source>
</evidence>
<feature type="region of interest" description="Disordered" evidence="1">
    <location>
        <begin position="345"/>
        <end position="425"/>
    </location>
</feature>
<dbReference type="InterPro" id="IPR011050">
    <property type="entry name" value="Pectin_lyase_fold/virulence"/>
</dbReference>
<proteinExistence type="predicted"/>
<gene>
    <name evidence="3" type="ORF">BG006_005792</name>
</gene>
<name>A0A9P5VR16_9FUNG</name>
<accession>A0A9P5VR16</accession>
<evidence type="ECO:0000256" key="1">
    <source>
        <dbReference type="SAM" id="MobiDB-lite"/>
    </source>
</evidence>
<dbReference type="SUPFAM" id="SSF51126">
    <property type="entry name" value="Pectin lyase-like"/>
    <property type="match status" value="1"/>
</dbReference>
<feature type="chain" id="PRO_5040236494" description="Pectate lyase superfamily protein domain-containing protein" evidence="2">
    <location>
        <begin position="28"/>
        <end position="970"/>
    </location>
</feature>
<sequence>MSKVMHTRPRVVWTIAVALLILSTAAAVTSSEDNILLDTTSTEEVIAYDPLENIADQLMVPVAAGVPPLPLSTDQDSIQTLRIKEQRYLQRIETERVEKQGSLYVELTPDELRTRAEGAAGNVRFAGEPLPWDGVEGNALWDEYFVQGSYSPWGEEFRYETTLEGSDQDETSSLKGTDGQSTCHREKSRVASSSSKQAWLSAMQADHDDGADIADEQSSRLELEMLPVMDEVTRDLKVEETGEAIETLDPNVKNNVKEIVEPQIWDADGLSQKMQGRVDRGAREYLQQEEVPSIKAMNQAHVSDTTEEPPELDQIDFMSHEAEVDWLDEQDKMFKSWRHRHHHQANKHVGAEWDSNSIDEEQPDEDEPPADAPKTPEEIFNDPQWHRKHGGLNPEHFHKQNAQKPSSNVNRSEKKDIDEDGTVFPDAHSDRLYSKIVYPSIPNNPDSALGYVAYNRQGDRIMDFSMVGWNEGNTDLPDPKSQVPIIMRLVPRPGSDSNTDTGDDTDRIQAAIDKVTKITSASVLNTTVVPTGALVLARGVYKITKPLSIQGSGILFRGDPAGGSRIVCNWDPAGPRYAIEVMGDGDEMLDETRTPIMSEYTPVGSFFLALDPSYFEDTGLTVGDKVVLTRIGNDRWVRDIGMDDFNSDKKGIKPWRKMSGRMYRTIKSLNAQTGIVQLDAPVPISIVRKYGGGWVTKYEDNKLRAVGIQFLDMVFPRNIGRTTDDMLDKKGRGSQDYRFAHEIFANYAMRLDNVQHVYVSHVTSAFFHNFVSVGSNAHHLTFDSVVHSYPDDMLSGQSAFQLSGQLVLIKNSLSQGSFHFFVDISHVMGPNVVHRAQAINVAKPHQPMPTDFAPGEVGPHAKFCTGLLFDQVVTDGAIMIVNRGSMGTGQGLTGANSVVWNSRAREGILTHRARGFQNFVIGSEDYDAEDRMSWSSHGWKEHLGAEVLPGSLYLRQLADRMKRLASGWIA</sequence>
<protein>
    <recommendedName>
        <fullName evidence="5">Pectate lyase superfamily protein domain-containing protein</fullName>
    </recommendedName>
</protein>
<organism evidence="3 4">
    <name type="scientific">Podila minutissima</name>
    <dbReference type="NCBI Taxonomy" id="64525"/>
    <lineage>
        <taxon>Eukaryota</taxon>
        <taxon>Fungi</taxon>
        <taxon>Fungi incertae sedis</taxon>
        <taxon>Mucoromycota</taxon>
        <taxon>Mortierellomycotina</taxon>
        <taxon>Mortierellomycetes</taxon>
        <taxon>Mortierellales</taxon>
        <taxon>Mortierellaceae</taxon>
        <taxon>Podila</taxon>
    </lineage>
</organism>
<evidence type="ECO:0000313" key="4">
    <source>
        <dbReference type="Proteomes" id="UP000696485"/>
    </source>
</evidence>
<feature type="compositionally biased region" description="Acidic residues" evidence="1">
    <location>
        <begin position="357"/>
        <end position="369"/>
    </location>
</feature>
<feature type="compositionally biased region" description="Polar residues" evidence="1">
    <location>
        <begin position="400"/>
        <end position="410"/>
    </location>
</feature>
<dbReference type="Proteomes" id="UP000696485">
    <property type="component" value="Unassembled WGS sequence"/>
</dbReference>
<dbReference type="EMBL" id="JAAAUY010000033">
    <property type="protein sequence ID" value="KAF9337220.1"/>
    <property type="molecule type" value="Genomic_DNA"/>
</dbReference>
<feature type="compositionally biased region" description="Polar residues" evidence="1">
    <location>
        <begin position="171"/>
        <end position="182"/>
    </location>
</feature>
<feature type="region of interest" description="Disordered" evidence="1">
    <location>
        <begin position="162"/>
        <end position="196"/>
    </location>
</feature>
<reference evidence="3" key="1">
    <citation type="journal article" date="2020" name="Fungal Divers.">
        <title>Resolving the Mortierellaceae phylogeny through synthesis of multi-gene phylogenetics and phylogenomics.</title>
        <authorList>
            <person name="Vandepol N."/>
            <person name="Liber J."/>
            <person name="Desiro A."/>
            <person name="Na H."/>
            <person name="Kennedy M."/>
            <person name="Barry K."/>
            <person name="Grigoriev I.V."/>
            <person name="Miller A.N."/>
            <person name="O'Donnell K."/>
            <person name="Stajich J.E."/>
            <person name="Bonito G."/>
        </authorList>
    </citation>
    <scope>NUCLEOTIDE SEQUENCE</scope>
    <source>
        <strain evidence="3">NVP1</strain>
    </source>
</reference>
<evidence type="ECO:0008006" key="5">
    <source>
        <dbReference type="Google" id="ProtNLM"/>
    </source>
</evidence>
<keyword evidence="4" id="KW-1185">Reference proteome</keyword>
<evidence type="ECO:0000256" key="2">
    <source>
        <dbReference type="SAM" id="SignalP"/>
    </source>
</evidence>
<dbReference type="InterPro" id="IPR012334">
    <property type="entry name" value="Pectin_lyas_fold"/>
</dbReference>
<dbReference type="AlphaFoldDB" id="A0A9P5VR16"/>
<dbReference type="Gene3D" id="2.160.20.10">
    <property type="entry name" value="Single-stranded right-handed beta-helix, Pectin lyase-like"/>
    <property type="match status" value="1"/>
</dbReference>
<keyword evidence="2" id="KW-0732">Signal</keyword>
<feature type="signal peptide" evidence="2">
    <location>
        <begin position="1"/>
        <end position="27"/>
    </location>
</feature>
<comment type="caution">
    <text evidence="3">The sequence shown here is derived from an EMBL/GenBank/DDBJ whole genome shotgun (WGS) entry which is preliminary data.</text>
</comment>